<accession>A0A701ZI57</accession>
<dbReference type="Pfam" id="PF15635">
    <property type="entry name" value="Tox-GHH2"/>
    <property type="match status" value="1"/>
</dbReference>
<dbReference type="InterPro" id="IPR028917">
    <property type="entry name" value="Tox-GHH2_domain"/>
</dbReference>
<feature type="domain" description="Tox-GHH2" evidence="1">
    <location>
        <begin position="8"/>
        <end position="51"/>
    </location>
</feature>
<dbReference type="AlphaFoldDB" id="A0A701ZI57"/>
<name>A0A701ZI57_SALER</name>
<comment type="caution">
    <text evidence="2">The sequence shown here is derived from an EMBL/GenBank/DDBJ whole genome shotgun (WGS) entry which is preliminary data.</text>
</comment>
<gene>
    <name evidence="2" type="ORF">G0B27_22935</name>
</gene>
<reference evidence="2" key="2">
    <citation type="submission" date="2018-07" db="EMBL/GenBank/DDBJ databases">
        <authorList>
            <consortium name="NCBI Pathogen Detection Project"/>
        </authorList>
    </citation>
    <scope>NUCLEOTIDE SEQUENCE</scope>
    <source>
        <strain evidence="2">232-84</strain>
    </source>
</reference>
<evidence type="ECO:0000313" key="2">
    <source>
        <dbReference type="EMBL" id="HAC6576983.1"/>
    </source>
</evidence>
<evidence type="ECO:0000259" key="1">
    <source>
        <dbReference type="Pfam" id="PF15635"/>
    </source>
</evidence>
<protein>
    <recommendedName>
        <fullName evidence="1">Tox-GHH2 domain-containing protein</fullName>
    </recommendedName>
</protein>
<organism evidence="2">
    <name type="scientific">Salmonella enterica</name>
    <name type="common">Salmonella choleraesuis</name>
    <dbReference type="NCBI Taxonomy" id="28901"/>
    <lineage>
        <taxon>Bacteria</taxon>
        <taxon>Pseudomonadati</taxon>
        <taxon>Pseudomonadota</taxon>
        <taxon>Gammaproteobacteria</taxon>
        <taxon>Enterobacterales</taxon>
        <taxon>Enterobacteriaceae</taxon>
        <taxon>Salmonella</taxon>
    </lineage>
</organism>
<dbReference type="EMBL" id="DAAMGM010000033">
    <property type="protein sequence ID" value="HAC6576983.1"/>
    <property type="molecule type" value="Genomic_DNA"/>
</dbReference>
<sequence length="116" mass="12488">MPRSKNPTRECWGKYTEGKAPTICLEGKDNHTGSHGALHMATGNLIEAGHFGKEMSYKEARNMVVDEVALMYGCDKSCLKAQLDKAYGDAYTCGDLDSAIVNADAGNGGNKNNEDI</sequence>
<proteinExistence type="predicted"/>
<reference evidence="2" key="1">
    <citation type="journal article" date="2018" name="Genome Biol.">
        <title>SKESA: strategic k-mer extension for scrupulous assemblies.</title>
        <authorList>
            <person name="Souvorov A."/>
            <person name="Agarwala R."/>
            <person name="Lipman D.J."/>
        </authorList>
    </citation>
    <scope>NUCLEOTIDE SEQUENCE</scope>
    <source>
        <strain evidence="2">232-84</strain>
    </source>
</reference>